<name>A0A2P5CCK3_TREOI</name>
<proteinExistence type="predicted"/>
<dbReference type="Proteomes" id="UP000237000">
    <property type="component" value="Unassembled WGS sequence"/>
</dbReference>
<evidence type="ECO:0000313" key="1">
    <source>
        <dbReference type="EMBL" id="PON58789.1"/>
    </source>
</evidence>
<dbReference type="EMBL" id="JXTC01000381">
    <property type="protein sequence ID" value="PON58789.1"/>
    <property type="molecule type" value="Genomic_DNA"/>
</dbReference>
<accession>A0A2P5CCK3</accession>
<dbReference type="OrthoDB" id="10287718at2759"/>
<dbReference type="AlphaFoldDB" id="A0A2P5CCK3"/>
<comment type="caution">
    <text evidence="1">The sequence shown here is derived from an EMBL/GenBank/DDBJ whole genome shotgun (WGS) entry which is preliminary data.</text>
</comment>
<dbReference type="InParanoid" id="A0A2P5CCK3"/>
<gene>
    <name evidence="1" type="ORF">TorRG33x02_289930</name>
</gene>
<keyword evidence="2" id="KW-1185">Reference proteome</keyword>
<protein>
    <submittedName>
        <fullName evidence="1">Uncharacterized protein</fullName>
    </submittedName>
</protein>
<reference evidence="2" key="1">
    <citation type="submission" date="2016-06" db="EMBL/GenBank/DDBJ databases">
        <title>Parallel loss of symbiosis genes in relatives of nitrogen-fixing non-legume Parasponia.</title>
        <authorList>
            <person name="Van Velzen R."/>
            <person name="Holmer R."/>
            <person name="Bu F."/>
            <person name="Rutten L."/>
            <person name="Van Zeijl A."/>
            <person name="Liu W."/>
            <person name="Santuari L."/>
            <person name="Cao Q."/>
            <person name="Sharma T."/>
            <person name="Shen D."/>
            <person name="Roswanjaya Y."/>
            <person name="Wardhani T."/>
            <person name="Kalhor M.S."/>
            <person name="Jansen J."/>
            <person name="Van den Hoogen J."/>
            <person name="Gungor B."/>
            <person name="Hartog M."/>
            <person name="Hontelez J."/>
            <person name="Verver J."/>
            <person name="Yang W.-C."/>
            <person name="Schijlen E."/>
            <person name="Repin R."/>
            <person name="Schilthuizen M."/>
            <person name="Schranz E."/>
            <person name="Heidstra R."/>
            <person name="Miyata K."/>
            <person name="Fedorova E."/>
            <person name="Kohlen W."/>
            <person name="Bisseling T."/>
            <person name="Smit S."/>
            <person name="Geurts R."/>
        </authorList>
    </citation>
    <scope>NUCLEOTIDE SEQUENCE [LARGE SCALE GENOMIC DNA]</scope>
    <source>
        <strain evidence="2">cv. RG33-2</strain>
    </source>
</reference>
<evidence type="ECO:0000313" key="2">
    <source>
        <dbReference type="Proteomes" id="UP000237000"/>
    </source>
</evidence>
<organism evidence="1 2">
    <name type="scientific">Trema orientale</name>
    <name type="common">Charcoal tree</name>
    <name type="synonym">Celtis orientalis</name>
    <dbReference type="NCBI Taxonomy" id="63057"/>
    <lineage>
        <taxon>Eukaryota</taxon>
        <taxon>Viridiplantae</taxon>
        <taxon>Streptophyta</taxon>
        <taxon>Embryophyta</taxon>
        <taxon>Tracheophyta</taxon>
        <taxon>Spermatophyta</taxon>
        <taxon>Magnoliopsida</taxon>
        <taxon>eudicotyledons</taxon>
        <taxon>Gunneridae</taxon>
        <taxon>Pentapetalae</taxon>
        <taxon>rosids</taxon>
        <taxon>fabids</taxon>
        <taxon>Rosales</taxon>
        <taxon>Cannabaceae</taxon>
        <taxon>Trema</taxon>
    </lineage>
</organism>
<sequence length="49" mass="5530">MLELILASTRQAPLSLQSIVDVSLNRPAMGNELIQKTEFVISEMSRGWR</sequence>